<evidence type="ECO:0000313" key="3">
    <source>
        <dbReference type="Proteomes" id="UP001165368"/>
    </source>
</evidence>
<keyword evidence="1" id="KW-0812">Transmembrane</keyword>
<keyword evidence="1" id="KW-1133">Transmembrane helix</keyword>
<feature type="transmembrane region" description="Helical" evidence="1">
    <location>
        <begin position="30"/>
        <end position="56"/>
    </location>
</feature>
<dbReference type="Proteomes" id="UP001165368">
    <property type="component" value="Unassembled WGS sequence"/>
</dbReference>
<reference evidence="2" key="1">
    <citation type="submission" date="2022-01" db="EMBL/GenBank/DDBJ databases">
        <authorList>
            <person name="Jo J.-H."/>
            <person name="Im W.-T."/>
        </authorList>
    </citation>
    <scope>NUCLEOTIDE SEQUENCE</scope>
    <source>
        <strain evidence="2">I2-34</strain>
    </source>
</reference>
<dbReference type="EMBL" id="JAKLTQ010000005">
    <property type="protein sequence ID" value="MCG2622187.1"/>
    <property type="molecule type" value="Genomic_DNA"/>
</dbReference>
<sequence length="128" mass="13439">MSFGVWLVFSLLVTIIASLSSPGSQAWSYWGVVVLFSLFTAVLIGAPAALILGLLLRPVRRQWLHVLVFMIGFALLTSAVACSLVPGTWAFPLGVGMIVGMAAGVGRAAVIRDADVQDGSRAPGREPS</sequence>
<keyword evidence="1" id="KW-0472">Membrane</keyword>
<feature type="transmembrane region" description="Helical" evidence="1">
    <location>
        <begin position="92"/>
        <end position="111"/>
    </location>
</feature>
<evidence type="ECO:0000256" key="1">
    <source>
        <dbReference type="SAM" id="Phobius"/>
    </source>
</evidence>
<comment type="caution">
    <text evidence="2">The sequence shown here is derived from an EMBL/GenBank/DDBJ whole genome shotgun (WGS) entry which is preliminary data.</text>
</comment>
<proteinExistence type="predicted"/>
<accession>A0ABS9L682</accession>
<keyword evidence="3" id="KW-1185">Reference proteome</keyword>
<gene>
    <name evidence="2" type="ORF">LVY72_09680</name>
</gene>
<feature type="transmembrane region" description="Helical" evidence="1">
    <location>
        <begin position="63"/>
        <end position="86"/>
    </location>
</feature>
<name>A0ABS9L682_9MICC</name>
<dbReference type="RefSeq" id="WP_237820244.1">
    <property type="nucleotide sequence ID" value="NZ_JAKLTQ010000005.1"/>
</dbReference>
<evidence type="ECO:0000313" key="2">
    <source>
        <dbReference type="EMBL" id="MCG2622187.1"/>
    </source>
</evidence>
<protein>
    <submittedName>
        <fullName evidence="2">Uncharacterized protein</fullName>
    </submittedName>
</protein>
<organism evidence="2 3">
    <name type="scientific">Arthrobacter hankyongi</name>
    <dbReference type="NCBI Taxonomy" id="2904801"/>
    <lineage>
        <taxon>Bacteria</taxon>
        <taxon>Bacillati</taxon>
        <taxon>Actinomycetota</taxon>
        <taxon>Actinomycetes</taxon>
        <taxon>Micrococcales</taxon>
        <taxon>Micrococcaceae</taxon>
        <taxon>Arthrobacter</taxon>
    </lineage>
</organism>